<keyword evidence="2" id="KW-1185">Reference proteome</keyword>
<dbReference type="AlphaFoldDB" id="A0A1H3ZKB8"/>
<dbReference type="STRING" id="408074.SAMN05660909_01266"/>
<dbReference type="OrthoDB" id="1431262at2"/>
<sequence>MGLFNFFKKPLRINDEFFGPLRYIEIKGARGYFEGKGLFAPLGYETEYLIEAETSGPAEWQKEFYKNLQLEFDGYIEKIKPLITDELREEDPDIEIGDFKDEFTLVNITIPFSHTPVVRWNMAFTTIHEADHYVTVEFSGDEPVEAVLE</sequence>
<dbReference type="Proteomes" id="UP000199656">
    <property type="component" value="Unassembled WGS sequence"/>
</dbReference>
<dbReference type="RefSeq" id="WP_139169962.1">
    <property type="nucleotide sequence ID" value="NZ_BKAT01000005.1"/>
</dbReference>
<proteinExistence type="predicted"/>
<dbReference type="EMBL" id="FNRL01000004">
    <property type="protein sequence ID" value="SEA24097.1"/>
    <property type="molecule type" value="Genomic_DNA"/>
</dbReference>
<organism evidence="1 2">
    <name type="scientific">Chitinophaga terrae</name>
    <name type="common">ex Kim and Jung 2007</name>
    <dbReference type="NCBI Taxonomy" id="408074"/>
    <lineage>
        <taxon>Bacteria</taxon>
        <taxon>Pseudomonadati</taxon>
        <taxon>Bacteroidota</taxon>
        <taxon>Chitinophagia</taxon>
        <taxon>Chitinophagales</taxon>
        <taxon>Chitinophagaceae</taxon>
        <taxon>Chitinophaga</taxon>
    </lineage>
</organism>
<evidence type="ECO:0000313" key="2">
    <source>
        <dbReference type="Proteomes" id="UP000199656"/>
    </source>
</evidence>
<evidence type="ECO:0000313" key="1">
    <source>
        <dbReference type="EMBL" id="SEA24097.1"/>
    </source>
</evidence>
<protein>
    <recommendedName>
        <fullName evidence="3">DUF2262 domain-containing protein</fullName>
    </recommendedName>
</protein>
<accession>A0A1H3ZKB8</accession>
<evidence type="ECO:0008006" key="3">
    <source>
        <dbReference type="Google" id="ProtNLM"/>
    </source>
</evidence>
<reference evidence="2" key="1">
    <citation type="submission" date="2016-10" db="EMBL/GenBank/DDBJ databases">
        <authorList>
            <person name="Varghese N."/>
            <person name="Submissions S."/>
        </authorList>
    </citation>
    <scope>NUCLEOTIDE SEQUENCE [LARGE SCALE GENOMIC DNA]</scope>
    <source>
        <strain evidence="2">DSM 23920</strain>
    </source>
</reference>
<gene>
    <name evidence="1" type="ORF">SAMN05660909_01266</name>
</gene>
<name>A0A1H3ZKB8_9BACT</name>